<dbReference type="InterPro" id="IPR001424">
    <property type="entry name" value="SOD_Cu_Zn_dom"/>
</dbReference>
<keyword evidence="3" id="KW-0732">Signal</keyword>
<dbReference type="CDD" id="cd00305">
    <property type="entry name" value="Cu-Zn_Superoxide_Dismutase"/>
    <property type="match status" value="1"/>
</dbReference>
<dbReference type="EC" id="1.15.1.1" evidence="2"/>
<dbReference type="Gene3D" id="2.60.40.200">
    <property type="entry name" value="Superoxide dismutase, copper/zinc binding domain"/>
    <property type="match status" value="1"/>
</dbReference>
<reference evidence="5" key="1">
    <citation type="submission" date="2022-10" db="EMBL/GenBank/DDBJ databases">
        <title>YIM 151497 complete genome.</title>
        <authorList>
            <person name="Chen X."/>
        </authorList>
    </citation>
    <scope>NUCLEOTIDE SEQUENCE</scope>
    <source>
        <strain evidence="5">YIM 151497</strain>
    </source>
</reference>
<dbReference type="SUPFAM" id="SSF49329">
    <property type="entry name" value="Cu,Zn superoxide dismutase-like"/>
    <property type="match status" value="1"/>
</dbReference>
<feature type="domain" description="Superoxide dismutase copper/zinc binding" evidence="4">
    <location>
        <begin position="39"/>
        <end position="168"/>
    </location>
</feature>
<evidence type="ECO:0000256" key="3">
    <source>
        <dbReference type="SAM" id="SignalP"/>
    </source>
</evidence>
<dbReference type="PRINTS" id="PR00068">
    <property type="entry name" value="CUZNDISMTASE"/>
</dbReference>
<comment type="similarity">
    <text evidence="1 2">Belongs to the Cu-Zn superoxide dismutase family.</text>
</comment>
<comment type="function">
    <text evidence="2">Destroys radicals which are normally produced within the cells and which are toxic to biological systems.</text>
</comment>
<keyword evidence="2" id="KW-0862">Zinc</keyword>
<keyword evidence="6" id="KW-1185">Reference proteome</keyword>
<dbReference type="Pfam" id="PF00080">
    <property type="entry name" value="Sod_Cu"/>
    <property type="match status" value="1"/>
</dbReference>
<dbReference type="InterPro" id="IPR018152">
    <property type="entry name" value="SOD_Cu/Zn_BS"/>
</dbReference>
<comment type="cofactor">
    <cofactor evidence="2">
        <name>Cu cation</name>
        <dbReference type="ChEBI" id="CHEBI:23378"/>
    </cofactor>
    <text evidence="2">Binds 1 copper ion per subunit.</text>
</comment>
<keyword evidence="2" id="KW-0186">Copper</keyword>
<accession>A0ABY6IST0</accession>
<sequence>MKALLATSALALMFASSPVYAQGQTASATYIDAEGQEIGEATLAHTGNGVVIEIDVNGLPAEQWVAVHVHENGECDPDGGFDSAGGHFNPANVDHGYYSETGPHAGDMPNQYIGADGFLRSHLFNPFITLGRGDADIMGRALIIHGGADDYQSQPSGDAGDRIACAVIE</sequence>
<dbReference type="RefSeq" id="WP_264227189.1">
    <property type="nucleotide sequence ID" value="NZ_CP107716.1"/>
</dbReference>
<keyword evidence="2" id="KW-0479">Metal-binding</keyword>
<dbReference type="Proteomes" id="UP001163882">
    <property type="component" value="Chromosome"/>
</dbReference>
<gene>
    <name evidence="5" type="ORF">OF122_07700</name>
</gene>
<evidence type="ECO:0000256" key="1">
    <source>
        <dbReference type="ARBA" id="ARBA00010457"/>
    </source>
</evidence>
<evidence type="ECO:0000313" key="6">
    <source>
        <dbReference type="Proteomes" id="UP001163882"/>
    </source>
</evidence>
<feature type="signal peptide" evidence="3">
    <location>
        <begin position="1"/>
        <end position="21"/>
    </location>
</feature>
<proteinExistence type="inferred from homology"/>
<comment type="cofactor">
    <cofactor evidence="2">
        <name>Zn(2+)</name>
        <dbReference type="ChEBI" id="CHEBI:29105"/>
    </cofactor>
    <text evidence="2">Binds 1 zinc ion per subunit.</text>
</comment>
<dbReference type="PANTHER" id="PTHR10003">
    <property type="entry name" value="SUPEROXIDE DISMUTASE CU-ZN -RELATED"/>
    <property type="match status" value="1"/>
</dbReference>
<dbReference type="InterPro" id="IPR024134">
    <property type="entry name" value="SOD_Cu/Zn_/chaperone"/>
</dbReference>
<keyword evidence="2" id="KW-0560">Oxidoreductase</keyword>
<name>A0ABY6IST0_9HYPH</name>
<dbReference type="EMBL" id="CP107716">
    <property type="protein sequence ID" value="UYQ73628.1"/>
    <property type="molecule type" value="Genomic_DNA"/>
</dbReference>
<evidence type="ECO:0000313" key="5">
    <source>
        <dbReference type="EMBL" id="UYQ73628.1"/>
    </source>
</evidence>
<organism evidence="5 6">
    <name type="scientific">Pelagibacterium flavum</name>
    <dbReference type="NCBI Taxonomy" id="2984530"/>
    <lineage>
        <taxon>Bacteria</taxon>
        <taxon>Pseudomonadati</taxon>
        <taxon>Pseudomonadota</taxon>
        <taxon>Alphaproteobacteria</taxon>
        <taxon>Hyphomicrobiales</taxon>
        <taxon>Devosiaceae</taxon>
        <taxon>Pelagibacterium</taxon>
    </lineage>
</organism>
<comment type="catalytic activity">
    <reaction evidence="2">
        <text>2 superoxide + 2 H(+) = H2O2 + O2</text>
        <dbReference type="Rhea" id="RHEA:20696"/>
        <dbReference type="ChEBI" id="CHEBI:15378"/>
        <dbReference type="ChEBI" id="CHEBI:15379"/>
        <dbReference type="ChEBI" id="CHEBI:16240"/>
        <dbReference type="ChEBI" id="CHEBI:18421"/>
        <dbReference type="EC" id="1.15.1.1"/>
    </reaction>
</comment>
<dbReference type="InterPro" id="IPR036423">
    <property type="entry name" value="SOD-like_Cu/Zn_dom_sf"/>
</dbReference>
<feature type="chain" id="PRO_5045346943" description="Superoxide dismutase [Cu-Zn]" evidence="3">
    <location>
        <begin position="22"/>
        <end position="169"/>
    </location>
</feature>
<evidence type="ECO:0000259" key="4">
    <source>
        <dbReference type="Pfam" id="PF00080"/>
    </source>
</evidence>
<dbReference type="PROSITE" id="PS00332">
    <property type="entry name" value="SOD_CU_ZN_2"/>
    <property type="match status" value="1"/>
</dbReference>
<protein>
    <recommendedName>
        <fullName evidence="2">Superoxide dismutase [Cu-Zn]</fullName>
        <ecNumber evidence="2">1.15.1.1</ecNumber>
    </recommendedName>
</protein>
<evidence type="ECO:0000256" key="2">
    <source>
        <dbReference type="RuleBase" id="RU000393"/>
    </source>
</evidence>